<keyword evidence="5" id="KW-0902">Two-component regulatory system</keyword>
<dbReference type="InterPro" id="IPR001789">
    <property type="entry name" value="Sig_transdc_resp-reg_receiver"/>
</dbReference>
<keyword evidence="4 10" id="KW-0597">Phosphoprotein</keyword>
<dbReference type="GO" id="GO:0000160">
    <property type="term" value="P:phosphorelay signal transduction system"/>
    <property type="evidence" value="ECO:0007669"/>
    <property type="project" value="UniProtKB-KW"/>
</dbReference>
<evidence type="ECO:0000256" key="9">
    <source>
        <dbReference type="ARBA" id="ARBA00024867"/>
    </source>
</evidence>
<evidence type="ECO:0000256" key="10">
    <source>
        <dbReference type="PROSITE-ProRule" id="PRU00169"/>
    </source>
</evidence>
<comment type="caution">
    <text evidence="14">The sequence shown here is derived from an EMBL/GenBank/DDBJ whole genome shotgun (WGS) entry which is preliminary data.</text>
</comment>
<feature type="coiled-coil region" evidence="11">
    <location>
        <begin position="112"/>
        <end position="146"/>
    </location>
</feature>
<comment type="function">
    <text evidence="9">May play the central regulatory role in sporulation. It may be an element of the effector pathway responsible for the activation of sporulation genes in response to nutritional stress. Spo0A may act in concert with spo0H (a sigma factor) to control the expression of some genes that are critical to the sporulation process.</text>
</comment>
<keyword evidence="15" id="KW-1185">Reference proteome</keyword>
<dbReference type="PANTHER" id="PTHR42713:SF3">
    <property type="entry name" value="TRANSCRIPTIONAL REGULATORY PROTEIN HPTR"/>
    <property type="match status" value="1"/>
</dbReference>
<evidence type="ECO:0000313" key="14">
    <source>
        <dbReference type="EMBL" id="KAE9634108.1"/>
    </source>
</evidence>
<dbReference type="Gene3D" id="3.40.50.2300">
    <property type="match status" value="1"/>
</dbReference>
<dbReference type="GO" id="GO:0043565">
    <property type="term" value="F:sequence-specific DNA binding"/>
    <property type="evidence" value="ECO:0007669"/>
    <property type="project" value="InterPro"/>
</dbReference>
<keyword evidence="6" id="KW-0805">Transcription regulation</keyword>
<name>A0A7C8HEK0_9FIRM</name>
<dbReference type="PANTHER" id="PTHR42713">
    <property type="entry name" value="HISTIDINE KINASE-RELATED"/>
    <property type="match status" value="1"/>
</dbReference>
<dbReference type="OrthoDB" id="9794370at2"/>
<evidence type="ECO:0000256" key="11">
    <source>
        <dbReference type="SAM" id="Coils"/>
    </source>
</evidence>
<feature type="domain" description="Response regulatory" evidence="13">
    <location>
        <begin position="4"/>
        <end position="123"/>
    </location>
</feature>
<evidence type="ECO:0000256" key="7">
    <source>
        <dbReference type="ARBA" id="ARBA00023125"/>
    </source>
</evidence>
<organism evidence="14 15">
    <name type="scientific">Defluviitalea raffinosedens</name>
    <dbReference type="NCBI Taxonomy" id="1450156"/>
    <lineage>
        <taxon>Bacteria</taxon>
        <taxon>Bacillati</taxon>
        <taxon>Bacillota</taxon>
        <taxon>Clostridia</taxon>
        <taxon>Lachnospirales</taxon>
        <taxon>Defluviitaleaceae</taxon>
        <taxon>Defluviitalea</taxon>
    </lineage>
</organism>
<dbReference type="Gene3D" id="1.10.10.60">
    <property type="entry name" value="Homeodomain-like"/>
    <property type="match status" value="2"/>
</dbReference>
<evidence type="ECO:0000313" key="15">
    <source>
        <dbReference type="Proteomes" id="UP000483018"/>
    </source>
</evidence>
<gene>
    <name evidence="14" type="ORF">GND95_08295</name>
</gene>
<dbReference type="EMBL" id="WSLF01000006">
    <property type="protein sequence ID" value="KAE9634108.1"/>
    <property type="molecule type" value="Genomic_DNA"/>
</dbReference>
<dbReference type="SUPFAM" id="SSF52172">
    <property type="entry name" value="CheY-like"/>
    <property type="match status" value="1"/>
</dbReference>
<evidence type="ECO:0000256" key="2">
    <source>
        <dbReference type="ARBA" id="ARBA00018672"/>
    </source>
</evidence>
<proteinExistence type="predicted"/>
<protein>
    <recommendedName>
        <fullName evidence="2">Stage 0 sporulation protein A homolog</fullName>
    </recommendedName>
</protein>
<keyword evidence="11" id="KW-0175">Coiled coil</keyword>
<dbReference type="CDD" id="cd17536">
    <property type="entry name" value="REC_YesN-like"/>
    <property type="match status" value="1"/>
</dbReference>
<comment type="subcellular location">
    <subcellularLocation>
        <location evidence="1">Cytoplasm</location>
    </subcellularLocation>
</comment>
<evidence type="ECO:0000256" key="3">
    <source>
        <dbReference type="ARBA" id="ARBA00022490"/>
    </source>
</evidence>
<keyword evidence="8" id="KW-0804">Transcription</keyword>
<evidence type="ECO:0000256" key="5">
    <source>
        <dbReference type="ARBA" id="ARBA00023012"/>
    </source>
</evidence>
<dbReference type="Pfam" id="PF00072">
    <property type="entry name" value="Response_reg"/>
    <property type="match status" value="1"/>
</dbReference>
<evidence type="ECO:0000256" key="1">
    <source>
        <dbReference type="ARBA" id="ARBA00004496"/>
    </source>
</evidence>
<dbReference type="RefSeq" id="WP_158740391.1">
    <property type="nucleotide sequence ID" value="NZ_JAFBEP010000021.1"/>
</dbReference>
<evidence type="ECO:0000259" key="13">
    <source>
        <dbReference type="PROSITE" id="PS50110"/>
    </source>
</evidence>
<sequence>MAIKVLILDDEKLERVLIRKGYDWEKNGFEIICEASSGQEALESMRIRTPDIVLTDINMPNMNGLQFVAKALEEFKDKNIKFVIITGYRDFEYARQAVKLGVEDFLLKPIDIENLENTVTKLKEEILKSEEEKREVSQLKESLDRNMNIVKESFLQRLVENRVSEQEAVNKLNMYGYQSLMDQSVCCNIHLEYRQETNEEKKLKLSNDVISLIEEIELKPVVSFIHYLGNVIVYFSNVDYDSLLRDMELLKSEINSLLLMPVNIGISGVHTGFEGIHRAFIESEKALNARIIMGQNRCIRYEDYLKYKKTVNLSDVDWEDFIFSVQNCLESKVEEYVELYMQHIRESGNMDLQWLKFMTVYILTKGELTLHKHGKTLTNLESLKNFSELIDSIDSIEHMKEIIINSLQAIMDFHRKTRPKKGKQVIEQALEVINQYLYDPELSLSFVASKIYTSDSYLSRVFKQEMKESLISYITKKRMEESIRLLNTTDLKVYEIAERVGIKDPHYFSICFKKYVGVTIKEYRNPKES</sequence>
<keyword evidence="7" id="KW-0238">DNA-binding</keyword>
<evidence type="ECO:0000259" key="12">
    <source>
        <dbReference type="PROSITE" id="PS01124"/>
    </source>
</evidence>
<dbReference type="InterPro" id="IPR018060">
    <property type="entry name" value="HTH_AraC"/>
</dbReference>
<dbReference type="SMART" id="SM00342">
    <property type="entry name" value="HTH_ARAC"/>
    <property type="match status" value="1"/>
</dbReference>
<dbReference type="InterPro" id="IPR011006">
    <property type="entry name" value="CheY-like_superfamily"/>
</dbReference>
<dbReference type="Proteomes" id="UP000483018">
    <property type="component" value="Unassembled WGS sequence"/>
</dbReference>
<feature type="modified residue" description="4-aspartylphosphate" evidence="10">
    <location>
        <position position="56"/>
    </location>
</feature>
<dbReference type="PROSITE" id="PS01124">
    <property type="entry name" value="HTH_ARAC_FAMILY_2"/>
    <property type="match status" value="1"/>
</dbReference>
<dbReference type="Pfam" id="PF12833">
    <property type="entry name" value="HTH_18"/>
    <property type="match status" value="1"/>
</dbReference>
<dbReference type="SMART" id="SM00448">
    <property type="entry name" value="REC"/>
    <property type="match status" value="1"/>
</dbReference>
<evidence type="ECO:0000256" key="6">
    <source>
        <dbReference type="ARBA" id="ARBA00023015"/>
    </source>
</evidence>
<dbReference type="SUPFAM" id="SSF46689">
    <property type="entry name" value="Homeodomain-like"/>
    <property type="match status" value="1"/>
</dbReference>
<dbReference type="GO" id="GO:0005737">
    <property type="term" value="C:cytoplasm"/>
    <property type="evidence" value="ECO:0007669"/>
    <property type="project" value="UniProtKB-SubCell"/>
</dbReference>
<keyword evidence="3" id="KW-0963">Cytoplasm</keyword>
<feature type="domain" description="HTH araC/xylS-type" evidence="12">
    <location>
        <begin position="427"/>
        <end position="526"/>
    </location>
</feature>
<dbReference type="GO" id="GO:0003700">
    <property type="term" value="F:DNA-binding transcription factor activity"/>
    <property type="evidence" value="ECO:0007669"/>
    <property type="project" value="InterPro"/>
</dbReference>
<evidence type="ECO:0000256" key="4">
    <source>
        <dbReference type="ARBA" id="ARBA00022553"/>
    </source>
</evidence>
<accession>A0A7C8HEK0</accession>
<evidence type="ECO:0000256" key="8">
    <source>
        <dbReference type="ARBA" id="ARBA00023163"/>
    </source>
</evidence>
<dbReference type="InterPro" id="IPR009057">
    <property type="entry name" value="Homeodomain-like_sf"/>
</dbReference>
<dbReference type="InterPro" id="IPR051552">
    <property type="entry name" value="HptR"/>
</dbReference>
<dbReference type="AlphaFoldDB" id="A0A7C8HEK0"/>
<dbReference type="PROSITE" id="PS50110">
    <property type="entry name" value="RESPONSE_REGULATORY"/>
    <property type="match status" value="1"/>
</dbReference>
<reference evidence="14 15" key="1">
    <citation type="submission" date="2019-12" db="EMBL/GenBank/DDBJ databases">
        <title>Defluviitalea raffinosedens, isolated from a biogas fermenter, genome sequencing and characterization.</title>
        <authorList>
            <person name="Rettenmaier R."/>
            <person name="Schneider M."/>
            <person name="Neuhaus K."/>
            <person name="Liebl W."/>
            <person name="Zverlov V."/>
        </authorList>
    </citation>
    <scope>NUCLEOTIDE SEQUENCE [LARGE SCALE GENOMIC DNA]</scope>
    <source>
        <strain evidence="14 15">249c-K6</strain>
    </source>
</reference>